<evidence type="ECO:0000256" key="2">
    <source>
        <dbReference type="ARBA" id="ARBA00022908"/>
    </source>
</evidence>
<dbReference type="Proteomes" id="UP000017090">
    <property type="component" value="Unassembled WGS sequence"/>
</dbReference>
<evidence type="ECO:0000256" key="5">
    <source>
        <dbReference type="PROSITE-ProRule" id="PRU01248"/>
    </source>
</evidence>
<dbReference type="AlphaFoldDB" id="U7UN88"/>
<evidence type="ECO:0000259" key="7">
    <source>
        <dbReference type="PROSITE" id="PS51900"/>
    </source>
</evidence>
<evidence type="ECO:0000256" key="3">
    <source>
        <dbReference type="ARBA" id="ARBA00023125"/>
    </source>
</evidence>
<keyword evidence="4" id="KW-0233">DNA recombination</keyword>
<dbReference type="OrthoDB" id="9769726at2"/>
<dbReference type="PROSITE" id="PS51898">
    <property type="entry name" value="TYR_RECOMBINASE"/>
    <property type="match status" value="1"/>
</dbReference>
<evidence type="ECO:0000313" key="9">
    <source>
        <dbReference type="Proteomes" id="UP000017090"/>
    </source>
</evidence>
<dbReference type="GO" id="GO:0003677">
    <property type="term" value="F:DNA binding"/>
    <property type="evidence" value="ECO:0007669"/>
    <property type="project" value="UniProtKB-UniRule"/>
</dbReference>
<organism evidence="8 9">
    <name type="scientific">Megasphaera vaginalis</name>
    <name type="common">ex Srinivasan et al. 2021</name>
    <dbReference type="NCBI Taxonomy" id="1111454"/>
    <lineage>
        <taxon>Bacteria</taxon>
        <taxon>Bacillati</taxon>
        <taxon>Bacillota</taxon>
        <taxon>Negativicutes</taxon>
        <taxon>Veillonellales</taxon>
        <taxon>Veillonellaceae</taxon>
        <taxon>Megasphaera</taxon>
    </lineage>
</organism>
<dbReference type="InterPro" id="IPR010998">
    <property type="entry name" value="Integrase_recombinase_N"/>
</dbReference>
<dbReference type="GO" id="GO:0015074">
    <property type="term" value="P:DNA integration"/>
    <property type="evidence" value="ECO:0007669"/>
    <property type="project" value="UniProtKB-KW"/>
</dbReference>
<dbReference type="STRING" id="1111454.HMPREF1250_0291"/>
<dbReference type="eggNOG" id="COG0582">
    <property type="taxonomic scope" value="Bacteria"/>
</dbReference>
<protein>
    <submittedName>
        <fullName evidence="8">Site-specific recombinase, phage integrase family</fullName>
    </submittedName>
</protein>
<dbReference type="CDD" id="cd01189">
    <property type="entry name" value="INT_ICEBs1_C_like"/>
    <property type="match status" value="1"/>
</dbReference>
<dbReference type="Gene3D" id="1.10.443.10">
    <property type="entry name" value="Intergrase catalytic core"/>
    <property type="match status" value="1"/>
</dbReference>
<evidence type="ECO:0000259" key="6">
    <source>
        <dbReference type="PROSITE" id="PS51898"/>
    </source>
</evidence>
<name>U7UN88_9FIRM</name>
<comment type="caution">
    <text evidence="8">The sequence shown here is derived from an EMBL/GenBank/DDBJ whole genome shotgun (WGS) entry which is preliminary data.</text>
</comment>
<evidence type="ECO:0000313" key="8">
    <source>
        <dbReference type="EMBL" id="ERT60775.1"/>
    </source>
</evidence>
<dbReference type="EMBL" id="AWXA01000015">
    <property type="protein sequence ID" value="ERT60775.1"/>
    <property type="molecule type" value="Genomic_DNA"/>
</dbReference>
<dbReference type="InterPro" id="IPR044068">
    <property type="entry name" value="CB"/>
</dbReference>
<dbReference type="SUPFAM" id="SSF56349">
    <property type="entry name" value="DNA breaking-rejoining enzymes"/>
    <property type="match status" value="1"/>
</dbReference>
<sequence length="360" mass="41719">MALKKRQDGRYKTSCRSKGKRYYFYGSSRDEAIAKREQFLSDLEKAPNRDDSITLSEWLDEYLLDAKLRVSRATYTSYERICRVHLMPVLGSVPLVDLQPYHVRTLIAQKLEAKCSTRSIEYMYVILKAALTMAVNEGLLYRNPAAGVRKPKVVKKQATVLTLDQLKILLSAIDDKEYYRLIYTAVSTGLRREELLGLRIQDININRRMLSVNQTVHYDNRQTYITKTTKTISSKRVISLDDATYQYIQDQINEIQYRRQSVFRYKRELDLLFPAKDGGPIYPAYVSAKLKEYVEKAGLPTSFTFHGLRHTHATLLLESGANYKSVQLRLGHSSFKTTMDIYSHITQKMEDELLEKIPKI</sequence>
<dbReference type="Pfam" id="PF00589">
    <property type="entry name" value="Phage_integrase"/>
    <property type="match status" value="1"/>
</dbReference>
<evidence type="ECO:0000256" key="4">
    <source>
        <dbReference type="ARBA" id="ARBA00023172"/>
    </source>
</evidence>
<dbReference type="GO" id="GO:0006310">
    <property type="term" value="P:DNA recombination"/>
    <property type="evidence" value="ECO:0007669"/>
    <property type="project" value="UniProtKB-KW"/>
</dbReference>
<dbReference type="InterPro" id="IPR050090">
    <property type="entry name" value="Tyrosine_recombinase_XerCD"/>
</dbReference>
<dbReference type="RefSeq" id="WP_023053261.1">
    <property type="nucleotide sequence ID" value="NZ_AWXA01000015.1"/>
</dbReference>
<gene>
    <name evidence="8" type="ORF">HMPREF1250_0291</name>
</gene>
<dbReference type="InterPro" id="IPR004107">
    <property type="entry name" value="Integrase_SAM-like_N"/>
</dbReference>
<accession>U7UN88</accession>
<feature type="domain" description="Tyr recombinase" evidence="6">
    <location>
        <begin position="156"/>
        <end position="355"/>
    </location>
</feature>
<dbReference type="Gene3D" id="1.10.150.130">
    <property type="match status" value="1"/>
</dbReference>
<keyword evidence="3 5" id="KW-0238">DNA-binding</keyword>
<comment type="similarity">
    <text evidence="1">Belongs to the 'phage' integrase family.</text>
</comment>
<evidence type="ECO:0000256" key="1">
    <source>
        <dbReference type="ARBA" id="ARBA00008857"/>
    </source>
</evidence>
<reference evidence="8 9" key="1">
    <citation type="submission" date="2013-09" db="EMBL/GenBank/DDBJ databases">
        <authorList>
            <person name="Durkin A.S."/>
            <person name="Haft D.R."/>
            <person name="McCorrison J."/>
            <person name="Torralba M."/>
            <person name="Gillis M."/>
            <person name="Haft D.H."/>
            <person name="Methe B."/>
            <person name="Sutton G."/>
            <person name="Nelson K.E."/>
        </authorList>
    </citation>
    <scope>NUCLEOTIDE SEQUENCE [LARGE SCALE GENOMIC DNA]</scope>
    <source>
        <strain evidence="8 9">BV3C16-1</strain>
    </source>
</reference>
<feature type="domain" description="Core-binding (CB)" evidence="7">
    <location>
        <begin position="53"/>
        <end position="135"/>
    </location>
</feature>
<dbReference type="PROSITE" id="PS51900">
    <property type="entry name" value="CB"/>
    <property type="match status" value="1"/>
</dbReference>
<dbReference type="PATRIC" id="fig|1111454.3.peg.770"/>
<proteinExistence type="inferred from homology"/>
<keyword evidence="2" id="KW-0229">DNA integration</keyword>
<dbReference type="Pfam" id="PF14659">
    <property type="entry name" value="Phage_int_SAM_3"/>
    <property type="match status" value="1"/>
</dbReference>
<keyword evidence="9" id="KW-1185">Reference proteome</keyword>
<dbReference type="PANTHER" id="PTHR30349">
    <property type="entry name" value="PHAGE INTEGRASE-RELATED"/>
    <property type="match status" value="1"/>
</dbReference>
<dbReference type="InterPro" id="IPR002104">
    <property type="entry name" value="Integrase_catalytic"/>
</dbReference>
<dbReference type="InterPro" id="IPR013762">
    <property type="entry name" value="Integrase-like_cat_sf"/>
</dbReference>
<dbReference type="InterPro" id="IPR011010">
    <property type="entry name" value="DNA_brk_join_enz"/>
</dbReference>
<dbReference type="PANTHER" id="PTHR30349:SF41">
    <property type="entry name" value="INTEGRASE_RECOMBINASE PROTEIN MJ0367-RELATED"/>
    <property type="match status" value="1"/>
</dbReference>